<dbReference type="InterPro" id="IPR037208">
    <property type="entry name" value="Spo0E-like_sf"/>
</dbReference>
<dbReference type="EMBL" id="BAVR01000006">
    <property type="protein sequence ID" value="GAE87348.1"/>
    <property type="molecule type" value="Genomic_DNA"/>
</dbReference>
<name>W4V3D9_9FIRM</name>
<evidence type="ECO:0008006" key="3">
    <source>
        <dbReference type="Google" id="ProtNLM"/>
    </source>
</evidence>
<dbReference type="AlphaFoldDB" id="W4V3D9"/>
<sequence length="56" mass="6920">MNDNAQRLKNEIMEKNKLINCFNRKYDLDKSKIQNIEVELDSLLYKYYKTLKNRDY</sequence>
<proteinExistence type="predicted"/>
<evidence type="ECO:0000313" key="2">
    <source>
        <dbReference type="Proteomes" id="UP000019109"/>
    </source>
</evidence>
<comment type="caution">
    <text evidence="1">The sequence shown here is derived from an EMBL/GenBank/DDBJ whole genome shotgun (WGS) entry which is preliminary data.</text>
</comment>
<keyword evidence="2" id="KW-1185">Reference proteome</keyword>
<organism evidence="1 2">
    <name type="scientific">Acetivibrio straminisolvens JCM 21531</name>
    <dbReference type="NCBI Taxonomy" id="1294263"/>
    <lineage>
        <taxon>Bacteria</taxon>
        <taxon>Bacillati</taxon>
        <taxon>Bacillota</taxon>
        <taxon>Clostridia</taxon>
        <taxon>Eubacteriales</taxon>
        <taxon>Oscillospiraceae</taxon>
        <taxon>Acetivibrio</taxon>
    </lineage>
</organism>
<evidence type="ECO:0000313" key="1">
    <source>
        <dbReference type="EMBL" id="GAE87348.1"/>
    </source>
</evidence>
<dbReference type="SUPFAM" id="SSF140500">
    <property type="entry name" value="BAS1536-like"/>
    <property type="match status" value="1"/>
</dbReference>
<reference evidence="1" key="1">
    <citation type="journal article" date="2014" name="Genome Announc.">
        <title>Draft Genome Sequence of Clostridium straminisolvens Strain JCM 21531T, Isolated from a Cellulose-Degrading Bacterial Community.</title>
        <authorList>
            <person name="Yuki M."/>
            <person name="Oshima K."/>
            <person name="Suda W."/>
            <person name="Sakamoto M."/>
            <person name="Kitamura K."/>
            <person name="Iida T."/>
            <person name="Hattori M."/>
            <person name="Ohkuma M."/>
        </authorList>
    </citation>
    <scope>NUCLEOTIDE SEQUENCE [LARGE SCALE GENOMIC DNA]</scope>
    <source>
        <strain evidence="1">JCM 21531</strain>
    </source>
</reference>
<gene>
    <name evidence="1" type="ORF">JCM21531_708</name>
</gene>
<dbReference type="RefSeq" id="WP_173400167.1">
    <property type="nucleotide sequence ID" value="NZ_BAVR01000006.1"/>
</dbReference>
<dbReference type="Proteomes" id="UP000019109">
    <property type="component" value="Unassembled WGS sequence"/>
</dbReference>
<accession>W4V3D9</accession>
<dbReference type="GO" id="GO:0043937">
    <property type="term" value="P:regulation of sporulation"/>
    <property type="evidence" value="ECO:0007669"/>
    <property type="project" value="InterPro"/>
</dbReference>
<protein>
    <recommendedName>
        <fullName evidence="3">Spo0E like sporulation regulatory protein</fullName>
    </recommendedName>
</protein>